<reference evidence="1 2" key="1">
    <citation type="submission" date="2022-05" db="EMBL/GenBank/DDBJ databases">
        <title>Genome Sequencing of Bee-Associated Microbes.</title>
        <authorList>
            <person name="Dunlap C."/>
        </authorList>
    </citation>
    <scope>NUCLEOTIDE SEQUENCE [LARGE SCALE GENOMIC DNA]</scope>
    <source>
        <strain evidence="1 2">NRRL B-14421</strain>
    </source>
</reference>
<keyword evidence="2" id="KW-1185">Reference proteome</keyword>
<name>A0ABT4GNG3_9BACL</name>
<sequence length="56" mass="6458">MKESLDDFLQTIYELEEKVVHLIHQSNLSAVEKKFILDHILIIPGKSGDHEESKVI</sequence>
<evidence type="ECO:0000313" key="1">
    <source>
        <dbReference type="EMBL" id="MCY9697755.1"/>
    </source>
</evidence>
<gene>
    <name evidence="1" type="ORF">M5X19_33595</name>
</gene>
<organism evidence="1 2">
    <name type="scientific">Paenibacillus alginolyticus</name>
    <dbReference type="NCBI Taxonomy" id="59839"/>
    <lineage>
        <taxon>Bacteria</taxon>
        <taxon>Bacillati</taxon>
        <taxon>Bacillota</taxon>
        <taxon>Bacilli</taxon>
        <taxon>Bacillales</taxon>
        <taxon>Paenibacillaceae</taxon>
        <taxon>Paenibacillus</taxon>
    </lineage>
</organism>
<evidence type="ECO:0000313" key="2">
    <source>
        <dbReference type="Proteomes" id="UP001527099"/>
    </source>
</evidence>
<proteinExistence type="predicted"/>
<dbReference type="RefSeq" id="WP_154669554.1">
    <property type="nucleotide sequence ID" value="NZ_JAMDMW010000033.1"/>
</dbReference>
<accession>A0ABT4GNG3</accession>
<dbReference type="EMBL" id="JAMDMX010000164">
    <property type="protein sequence ID" value="MCY9697755.1"/>
    <property type="molecule type" value="Genomic_DNA"/>
</dbReference>
<dbReference type="Proteomes" id="UP001527099">
    <property type="component" value="Unassembled WGS sequence"/>
</dbReference>
<comment type="caution">
    <text evidence="1">The sequence shown here is derived from an EMBL/GenBank/DDBJ whole genome shotgun (WGS) entry which is preliminary data.</text>
</comment>
<protein>
    <submittedName>
        <fullName evidence="1">Uncharacterized protein</fullName>
    </submittedName>
</protein>